<dbReference type="GO" id="GO:0009251">
    <property type="term" value="P:glucan catabolic process"/>
    <property type="evidence" value="ECO:0007669"/>
    <property type="project" value="TreeGrafter"/>
</dbReference>
<dbReference type="GO" id="GO:0005576">
    <property type="term" value="C:extracellular region"/>
    <property type="evidence" value="ECO:0007669"/>
    <property type="project" value="UniProtKB-SubCell"/>
</dbReference>
<proteinExistence type="inferred from homology"/>
<dbReference type="VEuPathDB" id="FungiDB:TRICI_001469"/>
<dbReference type="InterPro" id="IPR017853">
    <property type="entry name" value="GH"/>
</dbReference>
<keyword evidence="5 10" id="KW-0378">Hydrolase</keyword>
<keyword evidence="4 11" id="KW-0732">Signal</keyword>
<organism evidence="13 14">
    <name type="scientific">Trichomonascus ciferrii</name>
    <dbReference type="NCBI Taxonomy" id="44093"/>
    <lineage>
        <taxon>Eukaryota</taxon>
        <taxon>Fungi</taxon>
        <taxon>Dikarya</taxon>
        <taxon>Ascomycota</taxon>
        <taxon>Saccharomycotina</taxon>
        <taxon>Dipodascomycetes</taxon>
        <taxon>Dipodascales</taxon>
        <taxon>Trichomonascaceae</taxon>
        <taxon>Trichomonascus</taxon>
        <taxon>Trichomonascus ciferrii complex</taxon>
    </lineage>
</organism>
<evidence type="ECO:0000256" key="2">
    <source>
        <dbReference type="ARBA" id="ARBA00005641"/>
    </source>
</evidence>
<comment type="similarity">
    <text evidence="2 10">Belongs to the glycosyl hydrolase 5 (cellulase A) family.</text>
</comment>
<reference evidence="13" key="1">
    <citation type="journal article" date="2019" name="G3 (Bethesda)">
        <title>Genome Assemblies of Two Rare Opportunistic Yeast Pathogens: Diutina rugosa (syn. Candida rugosa) and Trichomonascus ciferrii (syn. Candida ciferrii).</title>
        <authorList>
            <person name="Mixao V."/>
            <person name="Saus E."/>
            <person name="Hansen A.P."/>
            <person name="Lass-Florl C."/>
            <person name="Gabaldon T."/>
        </authorList>
    </citation>
    <scope>NUCLEOTIDE SEQUENCE</scope>
    <source>
        <strain evidence="13">CBS 4856</strain>
    </source>
</reference>
<evidence type="ECO:0000313" key="13">
    <source>
        <dbReference type="EMBL" id="KAA8916381.1"/>
    </source>
</evidence>
<evidence type="ECO:0000256" key="1">
    <source>
        <dbReference type="ARBA" id="ARBA00004613"/>
    </source>
</evidence>
<dbReference type="Gene3D" id="3.20.20.80">
    <property type="entry name" value="Glycosidases"/>
    <property type="match status" value="1"/>
</dbReference>
<comment type="subcellular location">
    <subcellularLocation>
        <location evidence="1">Secreted</location>
    </subcellularLocation>
</comment>
<keyword evidence="14" id="KW-1185">Reference proteome</keyword>
<dbReference type="GO" id="GO:0009986">
    <property type="term" value="C:cell surface"/>
    <property type="evidence" value="ECO:0007669"/>
    <property type="project" value="TreeGrafter"/>
</dbReference>
<dbReference type="AlphaFoldDB" id="A0A642V991"/>
<dbReference type="EC" id="3.2.1.58" evidence="9"/>
<name>A0A642V991_9ASCO</name>
<evidence type="ECO:0000256" key="4">
    <source>
        <dbReference type="ARBA" id="ARBA00022729"/>
    </source>
</evidence>
<dbReference type="GO" id="GO:0071555">
    <property type="term" value="P:cell wall organization"/>
    <property type="evidence" value="ECO:0007669"/>
    <property type="project" value="UniProtKB-KW"/>
</dbReference>
<evidence type="ECO:0000256" key="8">
    <source>
        <dbReference type="ARBA" id="ARBA00036824"/>
    </source>
</evidence>
<keyword evidence="3" id="KW-0964">Secreted</keyword>
<dbReference type="Pfam" id="PF00150">
    <property type="entry name" value="Cellulase"/>
    <property type="match status" value="1"/>
</dbReference>
<keyword evidence="6 10" id="KW-0326">Glycosidase</keyword>
<sequence>MKFSTLSSLALAVASAIASPITLVNRDSSFDYNNDLVRGVNLGGWFVIEPFISPSLFEAFGDNGPLDEYTYTQQLGKDEAKKRLEKHWSTWITENDIRQIAEWGFNHVRIPVGYWAFETFEGDPYVDGQLQYLDKALEWVASNGLHAWVDLHGAPGSQNGFDNSGWRDHLEWQNGDNVEKTLKVIEKVADRYASNPAVTAIEVLNEPLGPALDMNRIKKFFQDGYKRIKDKNPNVNVVIHDAFQPIGSFNGFMQPPEYNGVILDHHQYQVFEVGQLQQSPEDHVSSACNIGKSMHGENLWRITAEWSAAMTDCTKWLNGVGTWSRYEGKFEDSPYIGSCAGTDDINTWSDDRKSNTRKYVEAQMDAYDQGNGWIFWTYKTERSLEWDVSKLIKNGLFPQPLDDRQYQNQCGF</sequence>
<evidence type="ECO:0000256" key="3">
    <source>
        <dbReference type="ARBA" id="ARBA00022525"/>
    </source>
</evidence>
<evidence type="ECO:0000313" key="14">
    <source>
        <dbReference type="Proteomes" id="UP000761534"/>
    </source>
</evidence>
<feature type="domain" description="Glycoside hydrolase family 5" evidence="12">
    <location>
        <begin position="82"/>
        <end position="308"/>
    </location>
</feature>
<evidence type="ECO:0000256" key="11">
    <source>
        <dbReference type="SAM" id="SignalP"/>
    </source>
</evidence>
<comment type="caution">
    <text evidence="13">The sequence shown here is derived from an EMBL/GenBank/DDBJ whole genome shotgun (WGS) entry which is preliminary data.</text>
</comment>
<gene>
    <name evidence="13" type="ORF">TRICI_001469</name>
</gene>
<dbReference type="InterPro" id="IPR001547">
    <property type="entry name" value="Glyco_hydro_5"/>
</dbReference>
<evidence type="ECO:0000256" key="9">
    <source>
        <dbReference type="ARBA" id="ARBA00038929"/>
    </source>
</evidence>
<evidence type="ECO:0000256" key="5">
    <source>
        <dbReference type="ARBA" id="ARBA00022801"/>
    </source>
</evidence>
<evidence type="ECO:0000256" key="7">
    <source>
        <dbReference type="ARBA" id="ARBA00023316"/>
    </source>
</evidence>
<accession>A0A642V991</accession>
<dbReference type="InterPro" id="IPR050386">
    <property type="entry name" value="Glycosyl_hydrolase_5"/>
</dbReference>
<dbReference type="SUPFAM" id="SSF51445">
    <property type="entry name" value="(Trans)glycosidases"/>
    <property type="match status" value="1"/>
</dbReference>
<dbReference type="EMBL" id="SWFS01000104">
    <property type="protein sequence ID" value="KAA8916381.1"/>
    <property type="molecule type" value="Genomic_DNA"/>
</dbReference>
<protein>
    <recommendedName>
        <fullName evidence="9">glucan 1,3-beta-glucosidase</fullName>
        <ecNumber evidence="9">3.2.1.58</ecNumber>
    </recommendedName>
</protein>
<evidence type="ECO:0000256" key="6">
    <source>
        <dbReference type="ARBA" id="ARBA00023295"/>
    </source>
</evidence>
<dbReference type="PANTHER" id="PTHR31297:SF1">
    <property type="entry name" value="GLUCAN 1,3-BETA-GLUCOSIDASE I_II-RELATED"/>
    <property type="match status" value="1"/>
</dbReference>
<feature type="signal peptide" evidence="11">
    <location>
        <begin position="1"/>
        <end position="18"/>
    </location>
</feature>
<dbReference type="Proteomes" id="UP000761534">
    <property type="component" value="Unassembled WGS sequence"/>
</dbReference>
<feature type="chain" id="PRO_5025054718" description="glucan 1,3-beta-glucosidase" evidence="11">
    <location>
        <begin position="19"/>
        <end position="412"/>
    </location>
</feature>
<evidence type="ECO:0000256" key="10">
    <source>
        <dbReference type="RuleBase" id="RU361153"/>
    </source>
</evidence>
<dbReference type="OrthoDB" id="62120at2759"/>
<dbReference type="GO" id="GO:0004338">
    <property type="term" value="F:glucan exo-1,3-beta-glucosidase activity"/>
    <property type="evidence" value="ECO:0007669"/>
    <property type="project" value="UniProtKB-EC"/>
</dbReference>
<dbReference type="FunFam" id="3.20.20.80:FF:000033">
    <property type="entry name" value="Glucan 1,3-beta-glucosidase A"/>
    <property type="match status" value="1"/>
</dbReference>
<evidence type="ECO:0000259" key="12">
    <source>
        <dbReference type="Pfam" id="PF00150"/>
    </source>
</evidence>
<comment type="catalytic activity">
    <reaction evidence="8">
        <text>Successive hydrolysis of beta-D-glucose units from the non-reducing ends of (1-&gt;3)-beta-D-glucans, releasing alpha-glucose.</text>
        <dbReference type="EC" id="3.2.1.58"/>
    </reaction>
</comment>
<dbReference type="PANTHER" id="PTHR31297">
    <property type="entry name" value="GLUCAN ENDO-1,6-BETA-GLUCOSIDASE B"/>
    <property type="match status" value="1"/>
</dbReference>
<keyword evidence="7" id="KW-0961">Cell wall biogenesis/degradation</keyword>